<evidence type="ECO:0000259" key="5">
    <source>
        <dbReference type="Pfam" id="PF02803"/>
    </source>
</evidence>
<dbReference type="EC" id="2.3.1.9" evidence="2"/>
<keyword evidence="3" id="KW-0808">Transferase</keyword>
<dbReference type="Proteomes" id="UP000630097">
    <property type="component" value="Unassembled WGS sequence"/>
</dbReference>
<comment type="caution">
    <text evidence="6">The sequence shown here is derived from an EMBL/GenBank/DDBJ whole genome shotgun (WGS) entry which is preliminary data.</text>
</comment>
<organism evidence="6 7">
    <name type="scientific">Planotetraspora kaengkrachanensis</name>
    <dbReference type="NCBI Taxonomy" id="575193"/>
    <lineage>
        <taxon>Bacteria</taxon>
        <taxon>Bacillati</taxon>
        <taxon>Actinomycetota</taxon>
        <taxon>Actinomycetes</taxon>
        <taxon>Streptosporangiales</taxon>
        <taxon>Streptosporangiaceae</taxon>
        <taxon>Planotetraspora</taxon>
    </lineage>
</organism>
<reference evidence="6 7" key="1">
    <citation type="submission" date="2021-01" db="EMBL/GenBank/DDBJ databases">
        <title>Whole genome shotgun sequence of Planotetraspora kaengkrachanensis NBRC 104272.</title>
        <authorList>
            <person name="Komaki H."/>
            <person name="Tamura T."/>
        </authorList>
    </citation>
    <scope>NUCLEOTIDE SEQUENCE [LARGE SCALE GENOMIC DNA]</scope>
    <source>
        <strain evidence="6 7">NBRC 104272</strain>
    </source>
</reference>
<keyword evidence="4" id="KW-0012">Acyltransferase</keyword>
<dbReference type="InterPro" id="IPR020617">
    <property type="entry name" value="Thiolase_C"/>
</dbReference>
<proteinExistence type="inferred from homology"/>
<evidence type="ECO:0000313" key="7">
    <source>
        <dbReference type="Proteomes" id="UP000630097"/>
    </source>
</evidence>
<dbReference type="AlphaFoldDB" id="A0A8J3PYI8"/>
<evidence type="ECO:0000256" key="2">
    <source>
        <dbReference type="ARBA" id="ARBA00012705"/>
    </source>
</evidence>
<accession>A0A8J3PYI8</accession>
<evidence type="ECO:0000256" key="3">
    <source>
        <dbReference type="ARBA" id="ARBA00022679"/>
    </source>
</evidence>
<dbReference type="PANTHER" id="PTHR18919">
    <property type="entry name" value="ACETYL-COA C-ACYLTRANSFERASE"/>
    <property type="match status" value="1"/>
</dbReference>
<dbReference type="PANTHER" id="PTHR18919:SF107">
    <property type="entry name" value="ACETYL-COA ACETYLTRANSFERASE, CYTOSOLIC"/>
    <property type="match status" value="1"/>
</dbReference>
<comment type="similarity">
    <text evidence="1">Belongs to the thiolase-like superfamily. Thiolase family.</text>
</comment>
<sequence>MYVWQGLGDLVIASDGVVARLGVAPLARIVGSAGHSLEPGLMGIAPAWAMPKVIKAAGIAPDEIGVWEVHDAFAVQALGARGRVWPSCSRTTRHEPGSAFDGARLERGGVQVALP</sequence>
<dbReference type="EMBL" id="BONV01000040">
    <property type="protein sequence ID" value="GIG83439.1"/>
    <property type="molecule type" value="Genomic_DNA"/>
</dbReference>
<name>A0A8J3PYI8_9ACTN</name>
<keyword evidence="7" id="KW-1185">Reference proteome</keyword>
<evidence type="ECO:0000313" key="6">
    <source>
        <dbReference type="EMBL" id="GIG83439.1"/>
    </source>
</evidence>
<dbReference type="InterPro" id="IPR016039">
    <property type="entry name" value="Thiolase-like"/>
</dbReference>
<dbReference type="Pfam" id="PF02803">
    <property type="entry name" value="Thiolase_C"/>
    <property type="match status" value="1"/>
</dbReference>
<dbReference type="SUPFAM" id="SSF53901">
    <property type="entry name" value="Thiolase-like"/>
    <property type="match status" value="1"/>
</dbReference>
<dbReference type="GO" id="GO:0006635">
    <property type="term" value="P:fatty acid beta-oxidation"/>
    <property type="evidence" value="ECO:0007669"/>
    <property type="project" value="TreeGrafter"/>
</dbReference>
<gene>
    <name evidence="6" type="ORF">Pka01_65660</name>
</gene>
<protein>
    <recommendedName>
        <fullName evidence="2">acetyl-CoA C-acetyltransferase</fullName>
        <ecNumber evidence="2">2.3.1.9</ecNumber>
    </recommendedName>
</protein>
<evidence type="ECO:0000256" key="1">
    <source>
        <dbReference type="ARBA" id="ARBA00010982"/>
    </source>
</evidence>
<dbReference type="Gene3D" id="3.40.47.10">
    <property type="match status" value="1"/>
</dbReference>
<feature type="domain" description="Thiolase C-terminal" evidence="5">
    <location>
        <begin position="24"/>
        <end position="80"/>
    </location>
</feature>
<dbReference type="GO" id="GO:0003985">
    <property type="term" value="F:acetyl-CoA C-acetyltransferase activity"/>
    <property type="evidence" value="ECO:0007669"/>
    <property type="project" value="UniProtKB-EC"/>
</dbReference>
<evidence type="ECO:0000256" key="4">
    <source>
        <dbReference type="ARBA" id="ARBA00023315"/>
    </source>
</evidence>
<dbReference type="RefSeq" id="WP_425571056.1">
    <property type="nucleotide sequence ID" value="NZ_BAABHH010000013.1"/>
</dbReference>